<comment type="catalytic activity">
    <reaction evidence="1">
        <text>All bonds known to be hydrolyzed by this endopeptidase have arginine in P1 and an acidic residue in P4. P6 is often occupied by an acidic residue or by a hydroxy-amino-acid residue, the phosphorylation of which enhances cleavage.</text>
        <dbReference type="EC" id="3.4.22.49"/>
    </reaction>
</comment>
<proteinExistence type="predicted"/>
<reference evidence="7" key="2">
    <citation type="submission" date="2014-07" db="EMBL/GenBank/DDBJ databases">
        <authorList>
            <person name="Hull J."/>
        </authorList>
    </citation>
    <scope>NUCLEOTIDE SEQUENCE</scope>
</reference>
<evidence type="ECO:0000313" key="6">
    <source>
        <dbReference type="EMBL" id="JAG40864.1"/>
    </source>
</evidence>
<evidence type="ECO:0000256" key="1">
    <source>
        <dbReference type="ARBA" id="ARBA00000451"/>
    </source>
</evidence>
<dbReference type="EMBL" id="GBHO01002738">
    <property type="protein sequence ID" value="JAG40866.1"/>
    <property type="molecule type" value="Transcribed_RNA"/>
</dbReference>
<name>A0A0A9ZAE1_LYGHE</name>
<dbReference type="EC" id="3.4.22.49" evidence="2"/>
<dbReference type="GO" id="GO:0005634">
    <property type="term" value="C:nucleus"/>
    <property type="evidence" value="ECO:0007669"/>
    <property type="project" value="InterPro"/>
</dbReference>
<evidence type="ECO:0000256" key="2">
    <source>
        <dbReference type="ARBA" id="ARBA00012489"/>
    </source>
</evidence>
<dbReference type="GO" id="GO:0072686">
    <property type="term" value="C:mitotic spindle"/>
    <property type="evidence" value="ECO:0007669"/>
    <property type="project" value="TreeGrafter"/>
</dbReference>
<dbReference type="GO" id="GO:0004197">
    <property type="term" value="F:cysteine-type endopeptidase activity"/>
    <property type="evidence" value="ECO:0007669"/>
    <property type="project" value="InterPro"/>
</dbReference>
<keyword evidence="3" id="KW-0378">Hydrolase</keyword>
<evidence type="ECO:0000259" key="5">
    <source>
        <dbReference type="PROSITE" id="PS51700"/>
    </source>
</evidence>
<dbReference type="GO" id="GO:0006508">
    <property type="term" value="P:proteolysis"/>
    <property type="evidence" value="ECO:0007669"/>
    <property type="project" value="InterPro"/>
</dbReference>
<organism evidence="7">
    <name type="scientific">Lygus hesperus</name>
    <name type="common">Western plant bug</name>
    <dbReference type="NCBI Taxonomy" id="30085"/>
    <lineage>
        <taxon>Eukaryota</taxon>
        <taxon>Metazoa</taxon>
        <taxon>Ecdysozoa</taxon>
        <taxon>Arthropoda</taxon>
        <taxon>Hexapoda</taxon>
        <taxon>Insecta</taxon>
        <taxon>Pterygota</taxon>
        <taxon>Neoptera</taxon>
        <taxon>Paraneoptera</taxon>
        <taxon>Hemiptera</taxon>
        <taxon>Heteroptera</taxon>
        <taxon>Panheteroptera</taxon>
        <taxon>Cimicomorpha</taxon>
        <taxon>Miridae</taxon>
        <taxon>Mirini</taxon>
        <taxon>Lygus</taxon>
    </lineage>
</organism>
<dbReference type="InterPro" id="IPR005314">
    <property type="entry name" value="Peptidase_C50"/>
</dbReference>
<dbReference type="Pfam" id="PF03568">
    <property type="entry name" value="Separin_C"/>
    <property type="match status" value="1"/>
</dbReference>
<evidence type="ECO:0000256" key="4">
    <source>
        <dbReference type="ARBA" id="ARBA00022829"/>
    </source>
</evidence>
<dbReference type="InterPro" id="IPR030397">
    <property type="entry name" value="SEPARIN_core_dom"/>
</dbReference>
<dbReference type="PANTHER" id="PTHR12792">
    <property type="entry name" value="EXTRA SPINDLE POLES 1-RELATED"/>
    <property type="match status" value="1"/>
</dbReference>
<reference evidence="7" key="1">
    <citation type="journal article" date="2014" name="PLoS ONE">
        <title>Transcriptome-Based Identification of ABC Transporters in the Western Tarnished Plant Bug Lygus hesperus.</title>
        <authorList>
            <person name="Hull J.J."/>
            <person name="Chaney K."/>
            <person name="Geib S.M."/>
            <person name="Fabrick J.A."/>
            <person name="Brent C.S."/>
            <person name="Walsh D."/>
            <person name="Lavine L.C."/>
        </authorList>
    </citation>
    <scope>NUCLEOTIDE SEQUENCE</scope>
</reference>
<evidence type="ECO:0000256" key="3">
    <source>
        <dbReference type="ARBA" id="ARBA00022801"/>
    </source>
</evidence>
<evidence type="ECO:0000313" key="7">
    <source>
        <dbReference type="EMBL" id="JAG40866.1"/>
    </source>
</evidence>
<dbReference type="EMBL" id="GBHO01002740">
    <property type="protein sequence ID" value="JAG40864.1"/>
    <property type="molecule type" value="Transcribed_RNA"/>
</dbReference>
<protein>
    <recommendedName>
        <fullName evidence="2">separase</fullName>
        <ecNumber evidence="2">3.4.22.49</ecNumber>
    </recommendedName>
</protein>
<feature type="domain" description="Peptidase C50" evidence="5">
    <location>
        <begin position="62"/>
        <end position="144"/>
    </location>
</feature>
<dbReference type="GO" id="GO:0051307">
    <property type="term" value="P:meiotic chromosome separation"/>
    <property type="evidence" value="ECO:0007669"/>
    <property type="project" value="TreeGrafter"/>
</dbReference>
<dbReference type="PANTHER" id="PTHR12792:SF0">
    <property type="entry name" value="SEPARIN"/>
    <property type="match status" value="1"/>
</dbReference>
<keyword evidence="4" id="KW-0159">Chromosome partition</keyword>
<accession>A0A0A9ZAE1</accession>
<gene>
    <name evidence="7" type="primary">ESPL1_9</name>
    <name evidence="6" type="synonym">ESPL1_8</name>
    <name evidence="7" type="ORF">CM83_8543</name>
    <name evidence="6" type="ORF">CM83_8545</name>
</gene>
<dbReference type="AlphaFoldDB" id="A0A0A9ZAE1"/>
<dbReference type="PROSITE" id="PS51700">
    <property type="entry name" value="SEPARIN"/>
    <property type="match status" value="1"/>
</dbReference>
<dbReference type="GO" id="GO:0005737">
    <property type="term" value="C:cytoplasm"/>
    <property type="evidence" value="ECO:0007669"/>
    <property type="project" value="TreeGrafter"/>
</dbReference>
<sequence>MYPEIRTEYSIALSNTQRITRSRNIHHCIAVSKVACNNLYINRQEKKFLTTTCNEILPSVDVKKVYYILDPNNDLPNTRKRLQVPLDILTKVFGWKGITGTLVNTNHLKYILQKYSLLIYCGHNGGEQFWSMEDIKNISSNCSV</sequence>